<organism evidence="4 5">
    <name type="scientific">Curtobacterium flaccumfaciens</name>
    <dbReference type="NCBI Taxonomy" id="2035"/>
    <lineage>
        <taxon>Bacteria</taxon>
        <taxon>Bacillati</taxon>
        <taxon>Actinomycetota</taxon>
        <taxon>Actinomycetes</taxon>
        <taxon>Micrococcales</taxon>
        <taxon>Microbacteriaceae</taxon>
        <taxon>Curtobacterium</taxon>
    </lineage>
</organism>
<comment type="caution">
    <text evidence="4">The sequence shown here is derived from an EMBL/GenBank/DDBJ whole genome shotgun (WGS) entry which is preliminary data.</text>
</comment>
<feature type="transmembrane region" description="Helical" evidence="1">
    <location>
        <begin position="314"/>
        <end position="331"/>
    </location>
</feature>
<feature type="transmembrane region" description="Helical" evidence="1">
    <location>
        <begin position="376"/>
        <end position="398"/>
    </location>
</feature>
<dbReference type="PANTHER" id="PTHR23028:SF53">
    <property type="entry name" value="ACYL_TRANSF_3 DOMAIN-CONTAINING PROTEIN"/>
    <property type="match status" value="1"/>
</dbReference>
<sequence>MPTRRSLRTSSPRSTDPTRWDIQGLRAFAVLAVVLYHLWPNRLPGGFVGVDVFFVISGFLITGHLLREVVSTGRIGLAGFWSRRAKRLLPGAFLTILATGTAVLLWVPSALWGQYGRELIASTVYVQNWQLAADAVDYLAQGNQPSPFQHFWSLSVEEQFYIALPLLLLGALWLGRRARRGQVSPVTVARVLLGAVVVLSLVWSIVQTQTSPGVAYFSTATRAWEFALGGLAATVPLTAPRTTPARTVRVVGAWLGAAALVASLFLITASTPFPGIAAALPVAGAGLVVLLGGHSGLQRIGRFAPIGFTGRISYAVYLWHWPAVVILPIALRHELRAKDKVAILVGAFVIASITTLLIEEPLRFSGWVKALRPRRVALYGALATVLVAALGAASLTALHVQQVQAAQFADNLRRGDVACFGAAADIAAAKPCVNPRLADVRVPAASIAATDDSNRPACWSNVTDDLNMCELGPKTGYTKHLVAIGDSHNNVFVDAYEKIAKERNWRIDVAGHAGCYLTTAQQSANSQQLQQICDQWKQKALQYLRSQSDLDGLIVTHSNGNTPVIASGGRSAADTVVDGMVDAWKVAADEGIPVIAIRDNPNARRDVVACVGQMSGPTTTACDSDRAGALKDFDGSAQAVARMDGRARLIDFTSEYCTEQTCPAVIGGVLVYRDRTHLTNTFAMTLAPQLGTGIADALRAVSR</sequence>
<proteinExistence type="predicted"/>
<feature type="transmembrane region" description="Helical" evidence="1">
    <location>
        <begin position="87"/>
        <end position="107"/>
    </location>
</feature>
<feature type="transmembrane region" description="Helical" evidence="1">
    <location>
        <begin position="221"/>
        <end position="239"/>
    </location>
</feature>
<dbReference type="Pfam" id="PF01757">
    <property type="entry name" value="Acyl_transf_3"/>
    <property type="match status" value="1"/>
</dbReference>
<feature type="transmembrane region" description="Helical" evidence="1">
    <location>
        <begin position="159"/>
        <end position="175"/>
    </location>
</feature>
<feature type="transmembrane region" description="Helical" evidence="1">
    <location>
        <begin position="45"/>
        <end position="66"/>
    </location>
</feature>
<dbReference type="PANTHER" id="PTHR23028">
    <property type="entry name" value="ACETYLTRANSFERASE"/>
    <property type="match status" value="1"/>
</dbReference>
<evidence type="ECO:0000313" key="4">
    <source>
        <dbReference type="EMBL" id="TDN45651.1"/>
    </source>
</evidence>
<evidence type="ECO:0000256" key="1">
    <source>
        <dbReference type="SAM" id="Phobius"/>
    </source>
</evidence>
<dbReference type="GO" id="GO:0016020">
    <property type="term" value="C:membrane"/>
    <property type="evidence" value="ECO:0007669"/>
    <property type="project" value="TreeGrafter"/>
</dbReference>
<dbReference type="InterPro" id="IPR050879">
    <property type="entry name" value="Acyltransferase_3"/>
</dbReference>
<protein>
    <submittedName>
        <fullName evidence="4">Peptidoglycan/LPS O-acetylase OafA/YrhL</fullName>
    </submittedName>
</protein>
<dbReference type="InterPro" id="IPR043968">
    <property type="entry name" value="SGNH"/>
</dbReference>
<feature type="transmembrane region" description="Helical" evidence="1">
    <location>
        <begin position="251"/>
        <end position="269"/>
    </location>
</feature>
<keyword evidence="1" id="KW-1133">Transmembrane helix</keyword>
<gene>
    <name evidence="4" type="ORF">EDF64_10260</name>
</gene>
<dbReference type="InterPro" id="IPR002656">
    <property type="entry name" value="Acyl_transf_3_dom"/>
</dbReference>
<feature type="domain" description="Acyltransferase 3" evidence="2">
    <location>
        <begin position="21"/>
        <end position="356"/>
    </location>
</feature>
<keyword evidence="1" id="KW-0472">Membrane</keyword>
<evidence type="ECO:0000259" key="3">
    <source>
        <dbReference type="Pfam" id="PF19040"/>
    </source>
</evidence>
<dbReference type="EMBL" id="SNVW01000002">
    <property type="protein sequence ID" value="TDN45651.1"/>
    <property type="molecule type" value="Genomic_DNA"/>
</dbReference>
<feature type="transmembrane region" description="Helical" evidence="1">
    <location>
        <begin position="343"/>
        <end position="364"/>
    </location>
</feature>
<feature type="transmembrane region" description="Helical" evidence="1">
    <location>
        <begin position="20"/>
        <end position="39"/>
    </location>
</feature>
<dbReference type="Proteomes" id="UP000295764">
    <property type="component" value="Unassembled WGS sequence"/>
</dbReference>
<feature type="transmembrane region" description="Helical" evidence="1">
    <location>
        <begin position="275"/>
        <end position="293"/>
    </location>
</feature>
<dbReference type="AlphaFoldDB" id="A0A4R6DLD7"/>
<feature type="transmembrane region" description="Helical" evidence="1">
    <location>
        <begin position="187"/>
        <end position="206"/>
    </location>
</feature>
<dbReference type="GO" id="GO:0009103">
    <property type="term" value="P:lipopolysaccharide biosynthetic process"/>
    <property type="evidence" value="ECO:0007669"/>
    <property type="project" value="TreeGrafter"/>
</dbReference>
<accession>A0A4R6DLD7</accession>
<name>A0A4R6DLD7_9MICO</name>
<dbReference type="GO" id="GO:0016747">
    <property type="term" value="F:acyltransferase activity, transferring groups other than amino-acyl groups"/>
    <property type="evidence" value="ECO:0007669"/>
    <property type="project" value="InterPro"/>
</dbReference>
<dbReference type="Pfam" id="PF19040">
    <property type="entry name" value="SGNH"/>
    <property type="match status" value="1"/>
</dbReference>
<evidence type="ECO:0000313" key="5">
    <source>
        <dbReference type="Proteomes" id="UP000295764"/>
    </source>
</evidence>
<feature type="domain" description="SGNH" evidence="3">
    <location>
        <begin position="466"/>
        <end position="690"/>
    </location>
</feature>
<reference evidence="4 5" key="1">
    <citation type="submission" date="2019-03" db="EMBL/GenBank/DDBJ databases">
        <title>Genomic analyses of the natural microbiome of Caenorhabditis elegans.</title>
        <authorList>
            <person name="Samuel B."/>
        </authorList>
    </citation>
    <scope>NUCLEOTIDE SEQUENCE [LARGE SCALE GENOMIC DNA]</scope>
    <source>
        <strain evidence="4 5">JUb65</strain>
    </source>
</reference>
<evidence type="ECO:0000259" key="2">
    <source>
        <dbReference type="Pfam" id="PF01757"/>
    </source>
</evidence>
<keyword evidence="1" id="KW-0812">Transmembrane</keyword>